<dbReference type="KEGG" id="tmc:LMI_2223"/>
<organism evidence="1 2">
    <name type="scientific">Legionella micdadei</name>
    <name type="common">Tatlockia micdadei</name>
    <dbReference type="NCBI Taxonomy" id="451"/>
    <lineage>
        <taxon>Bacteria</taxon>
        <taxon>Pseudomonadati</taxon>
        <taxon>Pseudomonadota</taxon>
        <taxon>Gammaproteobacteria</taxon>
        <taxon>Legionellales</taxon>
        <taxon>Legionellaceae</taxon>
        <taxon>Legionella</taxon>
    </lineage>
</organism>
<dbReference type="HOGENOM" id="CLU_2792595_0_0_6"/>
<evidence type="ECO:0000313" key="2">
    <source>
        <dbReference type="Proteomes" id="UP000032414"/>
    </source>
</evidence>
<evidence type="ECO:0000313" key="1">
    <source>
        <dbReference type="EMBL" id="CEG61495.1"/>
    </source>
</evidence>
<dbReference type="Proteomes" id="UP000032414">
    <property type="component" value="Chromosome I"/>
</dbReference>
<gene>
    <name evidence="1" type="ORF">LMI_2223</name>
</gene>
<dbReference type="EMBL" id="LN614830">
    <property type="protein sequence ID" value="CEG61495.1"/>
    <property type="molecule type" value="Genomic_DNA"/>
</dbReference>
<reference evidence="2" key="1">
    <citation type="submission" date="2014-09" db="EMBL/GenBank/DDBJ databases">
        <authorList>
            <person name="Gomez-Valero L."/>
        </authorList>
    </citation>
    <scope>NUCLEOTIDE SEQUENCE [LARGE SCALE GENOMIC DNA]</scope>
    <source>
        <strain evidence="2">ATCC33218</strain>
    </source>
</reference>
<protein>
    <submittedName>
        <fullName evidence="1">Uncharacterized protein</fullName>
    </submittedName>
</protein>
<name>A0A098GHL6_LEGMI</name>
<dbReference type="AlphaFoldDB" id="A0A098GHL6"/>
<accession>A0A098GHL6</accession>
<sequence length="68" mass="7769">MQLLILFRTLVSCHQSLYKESIVGLKTVRKMPIGLPFDLHYIGGSLMFMGRRQQSSQGSSITIHQDFQ</sequence>
<proteinExistence type="predicted"/>